<reference evidence="1" key="1">
    <citation type="submission" date="2022-07" db="EMBL/GenBank/DDBJ databases">
        <title>Genome Sequence of Leucocoprinus birnbaumii.</title>
        <authorList>
            <person name="Buettner E."/>
        </authorList>
    </citation>
    <scope>NUCLEOTIDE SEQUENCE</scope>
    <source>
        <strain evidence="1">VT141</strain>
    </source>
</reference>
<dbReference type="EMBL" id="JANIEX010000847">
    <property type="protein sequence ID" value="KAJ3562633.1"/>
    <property type="molecule type" value="Genomic_DNA"/>
</dbReference>
<organism evidence="1 2">
    <name type="scientific">Leucocoprinus birnbaumii</name>
    <dbReference type="NCBI Taxonomy" id="56174"/>
    <lineage>
        <taxon>Eukaryota</taxon>
        <taxon>Fungi</taxon>
        <taxon>Dikarya</taxon>
        <taxon>Basidiomycota</taxon>
        <taxon>Agaricomycotina</taxon>
        <taxon>Agaricomycetes</taxon>
        <taxon>Agaricomycetidae</taxon>
        <taxon>Agaricales</taxon>
        <taxon>Agaricineae</taxon>
        <taxon>Agaricaceae</taxon>
        <taxon>Leucocoprinus</taxon>
    </lineage>
</organism>
<evidence type="ECO:0000313" key="2">
    <source>
        <dbReference type="Proteomes" id="UP001213000"/>
    </source>
</evidence>
<name>A0AAD5VM21_9AGAR</name>
<evidence type="ECO:0008006" key="3">
    <source>
        <dbReference type="Google" id="ProtNLM"/>
    </source>
</evidence>
<gene>
    <name evidence="1" type="ORF">NP233_g9455</name>
</gene>
<dbReference type="SUPFAM" id="SSF53335">
    <property type="entry name" value="S-adenosyl-L-methionine-dependent methyltransferases"/>
    <property type="match status" value="1"/>
</dbReference>
<comment type="caution">
    <text evidence="1">The sequence shown here is derived from an EMBL/GenBank/DDBJ whole genome shotgun (WGS) entry which is preliminary data.</text>
</comment>
<sequence length="347" mass="38638">MSSLTSSGQILVGSLVTADEALLEVHTSMLLANAITDHYLTRQKTYSFPKGNADVDRLTLQHQICCLRFGGLYPPEIETQVQALMEHPDFEILDVGCGSSAVWCAQMAQRFPKVKIVGLDLASPAQGFVQHDLTTGFPEKYKNRFGIIHCRLVCQQFPDGQMLVNSMAECLKSGSPLRLSDLSSRINPTLDGLLLLIDGGGNTYGQDGKLVTPFQYDAARSIAENLENPEGHSWHAAWYAHMGKVMMNPTYRQPPEMVNETSLEVIMAEKILIPCGWAGEGIDHGRELGELMLRNLEMVYQFSPMMLSKLDDIPDEVKTALVTKGFPELTVRKMYLHLWYVVAKKSD</sequence>
<protein>
    <recommendedName>
        <fullName evidence="3">S-adenosyl-L-methionine-dependent methyltransferase</fullName>
    </recommendedName>
</protein>
<dbReference type="Pfam" id="PF13489">
    <property type="entry name" value="Methyltransf_23"/>
    <property type="match status" value="1"/>
</dbReference>
<dbReference type="InterPro" id="IPR029063">
    <property type="entry name" value="SAM-dependent_MTases_sf"/>
</dbReference>
<dbReference type="AlphaFoldDB" id="A0AAD5VM21"/>
<dbReference type="Proteomes" id="UP001213000">
    <property type="component" value="Unassembled WGS sequence"/>
</dbReference>
<keyword evidence="2" id="KW-1185">Reference proteome</keyword>
<dbReference type="Gene3D" id="3.40.50.150">
    <property type="entry name" value="Vaccinia Virus protein VP39"/>
    <property type="match status" value="1"/>
</dbReference>
<evidence type="ECO:0000313" key="1">
    <source>
        <dbReference type="EMBL" id="KAJ3562633.1"/>
    </source>
</evidence>
<accession>A0AAD5VM21</accession>
<proteinExistence type="predicted"/>